<dbReference type="Pfam" id="PF17800">
    <property type="entry name" value="NPL"/>
    <property type="match status" value="1"/>
</dbReference>
<sequence>MFWGLIMEPQRRYTQEVNKSFHISMATLDLESSSDGYAQVICTFNGKNYLLCTLQKPGLIQCALDLEFAAGTQVSFAANGKSHIHLTGYLTDYDDEEGLTLEDLDEEEEQPDIVEQGSASKKRALKENGTISRSSKKAKLENGTSTEDVEEEEDSSDEDFLGTEEQEDVSEEDDSGEDENLSEEAEDEEEVEEPIIEEEIVSKKQQRKLKKEKNKEQQESNQSPQKTKQTLKGGVIVEDLVEGSGPPAKNGKFITVYYEGKLQKNNKIFDKTEKGPGFKFRLGTGEVIKGWDIGIVGMKAGGKRKIICPPQVAYGSKGSPPAIPPNSTLVFTVTLNKLK</sequence>
<dbReference type="GO" id="GO:0000785">
    <property type="term" value="C:chromatin"/>
    <property type="evidence" value="ECO:0007669"/>
    <property type="project" value="TreeGrafter"/>
</dbReference>
<dbReference type="PANTHER" id="PTHR43811:SF19">
    <property type="entry name" value="39 KDA FK506-BINDING NUCLEAR PROTEIN"/>
    <property type="match status" value="1"/>
</dbReference>
<reference evidence="11 12" key="1">
    <citation type="journal article" date="2013" name="Genome Biol.">
        <title>Draft genome of the mountain pine beetle, Dendroctonus ponderosae Hopkins, a major forest pest.</title>
        <authorList>
            <person name="Keeling C.I."/>
            <person name="Yuen M.M."/>
            <person name="Liao N.Y."/>
            <person name="Docking T.R."/>
            <person name="Chan S.K."/>
            <person name="Taylor G.A."/>
            <person name="Palmquist D.L."/>
            <person name="Jackman S.D."/>
            <person name="Nguyen A."/>
            <person name="Li M."/>
            <person name="Henderson H."/>
            <person name="Janes J.K."/>
            <person name="Zhao Y."/>
            <person name="Pandoh P."/>
            <person name="Moore R."/>
            <person name="Sperling F.A."/>
            <person name="Huber D.P."/>
            <person name="Birol I."/>
            <person name="Jones S.J."/>
            <person name="Bohlmann J."/>
        </authorList>
    </citation>
    <scope>NUCLEOTIDE SEQUENCE</scope>
</reference>
<dbReference type="PIRSF" id="PIRSF001473">
    <property type="entry name" value="FK506-bp_FPR3"/>
    <property type="match status" value="1"/>
</dbReference>
<dbReference type="Proteomes" id="UP000019118">
    <property type="component" value="Unassembled WGS sequence"/>
</dbReference>
<evidence type="ECO:0000256" key="2">
    <source>
        <dbReference type="ARBA" id="ARBA00013194"/>
    </source>
</evidence>
<dbReference type="Proteomes" id="UP000030742">
    <property type="component" value="Unassembled WGS sequence"/>
</dbReference>
<dbReference type="EC" id="5.2.1.8" evidence="2 5"/>
<evidence type="ECO:0000313" key="10">
    <source>
        <dbReference type="EnsemblMetazoa" id="XP_019760242.1"/>
    </source>
</evidence>
<keyword evidence="4 5" id="KW-0413">Isomerase</keyword>
<feature type="region of interest" description="Disordered" evidence="6">
    <location>
        <begin position="102"/>
        <end position="233"/>
    </location>
</feature>
<protein>
    <recommendedName>
        <fullName evidence="2 5">peptidylprolyl isomerase</fullName>
        <ecNumber evidence="2 5">5.2.1.8</ecNumber>
    </recommendedName>
</protein>
<dbReference type="InterPro" id="IPR001179">
    <property type="entry name" value="PPIase_FKBP_dom"/>
</dbReference>
<evidence type="ECO:0000259" key="7">
    <source>
        <dbReference type="PROSITE" id="PS50059"/>
    </source>
</evidence>
<dbReference type="GO" id="GO:0005730">
    <property type="term" value="C:nucleolus"/>
    <property type="evidence" value="ECO:0007669"/>
    <property type="project" value="TreeGrafter"/>
</dbReference>
<evidence type="ECO:0000313" key="9">
    <source>
        <dbReference type="EMBL" id="ERL84888.1"/>
    </source>
</evidence>
<evidence type="ECO:0000256" key="5">
    <source>
        <dbReference type="PROSITE-ProRule" id="PRU00277"/>
    </source>
</evidence>
<evidence type="ECO:0000313" key="12">
    <source>
        <dbReference type="Proteomes" id="UP000030742"/>
    </source>
</evidence>
<keyword evidence="3 5" id="KW-0697">Rotamase</keyword>
<feature type="domain" description="PPIase FKBP-type" evidence="7">
    <location>
        <begin position="251"/>
        <end position="339"/>
    </location>
</feature>
<evidence type="ECO:0000256" key="6">
    <source>
        <dbReference type="SAM" id="MobiDB-lite"/>
    </source>
</evidence>
<dbReference type="SUPFAM" id="SSF54534">
    <property type="entry name" value="FKBP-like"/>
    <property type="match status" value="1"/>
</dbReference>
<comment type="catalytic activity">
    <reaction evidence="1 5">
        <text>[protein]-peptidylproline (omega=180) = [protein]-peptidylproline (omega=0)</text>
        <dbReference type="Rhea" id="RHEA:16237"/>
        <dbReference type="Rhea" id="RHEA-COMP:10747"/>
        <dbReference type="Rhea" id="RHEA-COMP:10748"/>
        <dbReference type="ChEBI" id="CHEBI:83833"/>
        <dbReference type="ChEBI" id="CHEBI:83834"/>
        <dbReference type="EC" id="5.2.1.8"/>
    </reaction>
</comment>
<dbReference type="OrthoDB" id="1902587at2759"/>
<dbReference type="InterPro" id="IPR046357">
    <property type="entry name" value="PPIase_dom_sf"/>
</dbReference>
<evidence type="ECO:0000256" key="4">
    <source>
        <dbReference type="ARBA" id="ARBA00023235"/>
    </source>
</evidence>
<dbReference type="EMBL" id="KB631639">
    <property type="protein sequence ID" value="ERL84888.1"/>
    <property type="molecule type" value="Genomic_DNA"/>
</dbReference>
<gene>
    <name evidence="10" type="primary">109537791</name>
    <name evidence="9" type="ORF">D910_02311</name>
    <name evidence="8" type="ORF">YQE_06527</name>
</gene>
<feature type="compositionally biased region" description="Acidic residues" evidence="6">
    <location>
        <begin position="102"/>
        <end position="112"/>
    </location>
</feature>
<dbReference type="PANTHER" id="PTHR43811">
    <property type="entry name" value="FKBP-TYPE PEPTIDYL-PROLYL CIS-TRANS ISOMERASE FKPA"/>
    <property type="match status" value="1"/>
</dbReference>
<evidence type="ECO:0000256" key="3">
    <source>
        <dbReference type="ARBA" id="ARBA00023110"/>
    </source>
</evidence>
<dbReference type="Gene3D" id="2.60.120.340">
    <property type="entry name" value="Nucleoplasmin core domain"/>
    <property type="match status" value="1"/>
</dbReference>
<proteinExistence type="predicted"/>
<dbReference type="HOGENOM" id="CLU_022297_0_0_1"/>
<dbReference type="KEGG" id="dpa:109537791"/>
<reference evidence="10" key="2">
    <citation type="submission" date="2024-08" db="UniProtKB">
        <authorList>
            <consortium name="EnsemblMetazoa"/>
        </authorList>
    </citation>
    <scope>IDENTIFICATION</scope>
</reference>
<dbReference type="Pfam" id="PF00254">
    <property type="entry name" value="FKBP_C"/>
    <property type="match status" value="1"/>
</dbReference>
<dbReference type="FunFam" id="3.10.50.40:FF:000006">
    <property type="entry name" value="Peptidyl-prolyl cis-trans isomerase"/>
    <property type="match status" value="1"/>
</dbReference>
<dbReference type="EnsemblMetazoa" id="XM_019904683.1">
    <property type="protein sequence ID" value="XP_019760242.1"/>
    <property type="gene ID" value="LOC109537791"/>
</dbReference>
<feature type="non-terminal residue" evidence="8">
    <location>
        <position position="1"/>
    </location>
</feature>
<dbReference type="InterPro" id="IPR041232">
    <property type="entry name" value="NPL"/>
</dbReference>
<dbReference type="OMA" id="CPPHMAY"/>
<dbReference type="Gene3D" id="3.10.50.40">
    <property type="match status" value="1"/>
</dbReference>
<name>N6T9M6_DENPD</name>
<accession>N6T9M6</accession>
<dbReference type="STRING" id="77166.N6T9M6"/>
<evidence type="ECO:0000313" key="11">
    <source>
        <dbReference type="Proteomes" id="UP000019118"/>
    </source>
</evidence>
<dbReference type="EMBL" id="KB740963">
    <property type="protein sequence ID" value="ENN76959.1"/>
    <property type="molecule type" value="Genomic_DNA"/>
</dbReference>
<dbReference type="GO" id="GO:0003755">
    <property type="term" value="F:peptidyl-prolyl cis-trans isomerase activity"/>
    <property type="evidence" value="ECO:0007669"/>
    <property type="project" value="UniProtKB-KW"/>
</dbReference>
<dbReference type="InterPro" id="IPR023566">
    <property type="entry name" value="PPIase_Fpr3/Fpr4-like"/>
</dbReference>
<dbReference type="PROSITE" id="PS50059">
    <property type="entry name" value="FKBP_PPIASE"/>
    <property type="match status" value="1"/>
</dbReference>
<keyword evidence="11" id="KW-1185">Reference proteome</keyword>
<evidence type="ECO:0000313" key="8">
    <source>
        <dbReference type="EMBL" id="ENN76959.1"/>
    </source>
</evidence>
<dbReference type="AlphaFoldDB" id="N6T9M6"/>
<evidence type="ECO:0000256" key="1">
    <source>
        <dbReference type="ARBA" id="ARBA00000971"/>
    </source>
</evidence>
<organism evidence="8">
    <name type="scientific">Dendroctonus ponderosae</name>
    <name type="common">Mountain pine beetle</name>
    <dbReference type="NCBI Taxonomy" id="77166"/>
    <lineage>
        <taxon>Eukaryota</taxon>
        <taxon>Metazoa</taxon>
        <taxon>Ecdysozoa</taxon>
        <taxon>Arthropoda</taxon>
        <taxon>Hexapoda</taxon>
        <taxon>Insecta</taxon>
        <taxon>Pterygota</taxon>
        <taxon>Neoptera</taxon>
        <taxon>Endopterygota</taxon>
        <taxon>Coleoptera</taxon>
        <taxon>Polyphaga</taxon>
        <taxon>Cucujiformia</taxon>
        <taxon>Curculionidae</taxon>
        <taxon>Scolytinae</taxon>
        <taxon>Dendroctonus</taxon>
    </lineage>
</organism>
<feature type="compositionally biased region" description="Acidic residues" evidence="6">
    <location>
        <begin position="147"/>
        <end position="199"/>
    </location>
</feature>